<dbReference type="AlphaFoldDB" id="A6KH68"/>
<evidence type="ECO:0000313" key="8">
    <source>
        <dbReference type="Proteomes" id="UP000234681"/>
    </source>
</evidence>
<feature type="domain" description="Peptidase S1" evidence="6">
    <location>
        <begin position="2"/>
        <end position="87"/>
    </location>
</feature>
<keyword evidence="4" id="KW-0865">Zymogen</keyword>
<evidence type="ECO:0000256" key="2">
    <source>
        <dbReference type="ARBA" id="ARBA00022801"/>
    </source>
</evidence>
<keyword evidence="5" id="KW-1015">Disulfide bond</keyword>
<dbReference type="Gene3D" id="2.40.10.10">
    <property type="entry name" value="Trypsin-like serine proteases"/>
    <property type="match status" value="1"/>
</dbReference>
<name>A6KH68_RAT</name>
<dbReference type="InterPro" id="IPR001254">
    <property type="entry name" value="Trypsin_dom"/>
</dbReference>
<organism evidence="7 8">
    <name type="scientific">Rattus norvegicus</name>
    <name type="common">Rat</name>
    <dbReference type="NCBI Taxonomy" id="10116"/>
    <lineage>
        <taxon>Eukaryota</taxon>
        <taxon>Metazoa</taxon>
        <taxon>Chordata</taxon>
        <taxon>Craniata</taxon>
        <taxon>Vertebrata</taxon>
        <taxon>Euteleostomi</taxon>
        <taxon>Mammalia</taxon>
        <taxon>Eutheria</taxon>
        <taxon>Euarchontoglires</taxon>
        <taxon>Glires</taxon>
        <taxon>Rodentia</taxon>
        <taxon>Myomorpha</taxon>
        <taxon>Muroidea</taxon>
        <taxon>Muridae</taxon>
        <taxon>Murinae</taxon>
        <taxon>Rattus</taxon>
    </lineage>
</organism>
<keyword evidence="2" id="KW-0378">Hydrolase</keyword>
<evidence type="ECO:0000256" key="5">
    <source>
        <dbReference type="ARBA" id="ARBA00023157"/>
    </source>
</evidence>
<evidence type="ECO:0000259" key="6">
    <source>
        <dbReference type="Pfam" id="PF00089"/>
    </source>
</evidence>
<gene>
    <name evidence="7" type="ORF">rCG_23460</name>
</gene>
<dbReference type="PANTHER" id="PTHR24271">
    <property type="entry name" value="KALLIKREIN-RELATED"/>
    <property type="match status" value="1"/>
</dbReference>
<proteinExistence type="predicted"/>
<dbReference type="PROSITE" id="PS00135">
    <property type="entry name" value="TRYPSIN_SER"/>
    <property type="match status" value="1"/>
</dbReference>
<dbReference type="InterPro" id="IPR043504">
    <property type="entry name" value="Peptidase_S1_PA_chymotrypsin"/>
</dbReference>
<dbReference type="EMBL" id="CH474049">
    <property type="protein sequence ID" value="EDM14297.1"/>
    <property type="molecule type" value="Genomic_DNA"/>
</dbReference>
<reference evidence="7 8" key="1">
    <citation type="submission" date="2005-07" db="EMBL/GenBank/DDBJ databases">
        <authorList>
            <person name="Mural R.J."/>
            <person name="Li P.W."/>
            <person name="Adams M.D."/>
            <person name="Amanatides P.G."/>
            <person name="Baden-Tillson H."/>
            <person name="Barnstead M."/>
            <person name="Chin S.H."/>
            <person name="Dew I."/>
            <person name="Evans C.A."/>
            <person name="Ferriera S."/>
            <person name="Flanigan M."/>
            <person name="Fosler C."/>
            <person name="Glodek A."/>
            <person name="Gu Z."/>
            <person name="Holt R.A."/>
            <person name="Jennings D."/>
            <person name="Kraft C.L."/>
            <person name="Lu F."/>
            <person name="Nguyen T."/>
            <person name="Nusskern D.R."/>
            <person name="Pfannkoch C.M."/>
            <person name="Sitter C."/>
            <person name="Sutton G.G."/>
            <person name="Venter J.C."/>
            <person name="Wang Z."/>
            <person name="Woodage T."/>
            <person name="Zheng X.H."/>
            <person name="Zhong F."/>
        </authorList>
    </citation>
    <scope>NUCLEOTIDE SEQUENCE [LARGE SCALE GENOMIC DNA]</scope>
    <source>
        <strain>BN</strain>
        <strain evidence="8">Sprague-Dawley</strain>
    </source>
</reference>
<dbReference type="InterPro" id="IPR033116">
    <property type="entry name" value="TRYPSIN_SER"/>
</dbReference>
<evidence type="ECO:0000256" key="1">
    <source>
        <dbReference type="ARBA" id="ARBA00022670"/>
    </source>
</evidence>
<evidence type="ECO:0000256" key="4">
    <source>
        <dbReference type="ARBA" id="ARBA00023145"/>
    </source>
</evidence>
<dbReference type="SUPFAM" id="SSF50494">
    <property type="entry name" value="Trypsin-like serine proteases"/>
    <property type="match status" value="1"/>
</dbReference>
<dbReference type="GO" id="GO:0004252">
    <property type="term" value="F:serine-type endopeptidase activity"/>
    <property type="evidence" value="ECO:0007669"/>
    <property type="project" value="InterPro"/>
</dbReference>
<sequence length="88" mass="9542">MCRAAGWGLTGMTDPSTDTLREVDKEACKIYRRYDESFKVCVGSPRRKRSPYEGDSGGPLLCAGVAHGIVSHGREDAKPPAAFTRISP</sequence>
<evidence type="ECO:0000256" key="3">
    <source>
        <dbReference type="ARBA" id="ARBA00022825"/>
    </source>
</evidence>
<keyword evidence="1" id="KW-0645">Protease</keyword>
<dbReference type="InterPro" id="IPR009003">
    <property type="entry name" value="Peptidase_S1_PA"/>
</dbReference>
<protein>
    <submittedName>
        <fullName evidence="7">RCG23460</fullName>
    </submittedName>
</protein>
<dbReference type="GO" id="GO:0006508">
    <property type="term" value="P:proteolysis"/>
    <property type="evidence" value="ECO:0007669"/>
    <property type="project" value="UniProtKB-KW"/>
</dbReference>
<dbReference type="Pfam" id="PF00089">
    <property type="entry name" value="Trypsin"/>
    <property type="match status" value="1"/>
</dbReference>
<evidence type="ECO:0000313" key="7">
    <source>
        <dbReference type="EMBL" id="EDM14297.1"/>
    </source>
</evidence>
<dbReference type="PANTHER" id="PTHR24271:SF23">
    <property type="entry name" value="CHYMASE 2, MAST CELL-RELATED"/>
    <property type="match status" value="1"/>
</dbReference>
<accession>A6KH68</accession>
<keyword evidence="3" id="KW-0720">Serine protease</keyword>
<dbReference type="Proteomes" id="UP000234681">
    <property type="component" value="Chromosome 15"/>
</dbReference>